<proteinExistence type="predicted"/>
<dbReference type="EMBL" id="CAJPIJ010000097">
    <property type="protein sequence ID" value="CAG1974559.1"/>
    <property type="molecule type" value="Genomic_DNA"/>
</dbReference>
<reference evidence="2" key="1">
    <citation type="submission" date="2021-03" db="EMBL/GenBank/DDBJ databases">
        <authorList>
            <person name="Alouane T."/>
            <person name="Langin T."/>
            <person name="Bonhomme L."/>
        </authorList>
    </citation>
    <scope>NUCLEOTIDE SEQUENCE</scope>
    <source>
        <strain evidence="2">MDC_Fg202</strain>
    </source>
</reference>
<feature type="region of interest" description="Disordered" evidence="1">
    <location>
        <begin position="139"/>
        <end position="164"/>
    </location>
</feature>
<organism evidence="2 3">
    <name type="scientific">Gibberella zeae</name>
    <name type="common">Wheat head blight fungus</name>
    <name type="synonym">Fusarium graminearum</name>
    <dbReference type="NCBI Taxonomy" id="5518"/>
    <lineage>
        <taxon>Eukaryota</taxon>
        <taxon>Fungi</taxon>
        <taxon>Dikarya</taxon>
        <taxon>Ascomycota</taxon>
        <taxon>Pezizomycotina</taxon>
        <taxon>Sordariomycetes</taxon>
        <taxon>Hypocreomycetidae</taxon>
        <taxon>Hypocreales</taxon>
        <taxon>Nectriaceae</taxon>
        <taxon>Fusarium</taxon>
    </lineage>
</organism>
<comment type="caution">
    <text evidence="2">The sequence shown here is derived from an EMBL/GenBank/DDBJ whole genome shotgun (WGS) entry which is preliminary data.</text>
</comment>
<dbReference type="Proteomes" id="UP000746612">
    <property type="component" value="Unassembled WGS sequence"/>
</dbReference>
<name>A0A9N8NFR2_GIBZA</name>
<evidence type="ECO:0000256" key="1">
    <source>
        <dbReference type="SAM" id="MobiDB-lite"/>
    </source>
</evidence>
<sequence>MLYYMSHHVYIIYRSDSHGKTQRSTLLLTLVLFNSMERSTRGMELALPTKTREKHRNQKPTSFDEEIPAFEANFLDDELALAEATLISNRISRLNMASLASLSSEAFHVDVSPPLDPAFFADEKFLSEDLNDSDTSIVEISSDSDSDASSTEDSDNEDSSAELPDKLEALLSCYPCVKVTTEKDV</sequence>
<evidence type="ECO:0000313" key="2">
    <source>
        <dbReference type="EMBL" id="CAG1974559.1"/>
    </source>
</evidence>
<dbReference type="AlphaFoldDB" id="A0A9N8NFR2"/>
<gene>
    <name evidence="2" type="ORF">MDCFG202_LOCUS137458</name>
</gene>
<protein>
    <submittedName>
        <fullName evidence="2">Uncharacterized protein</fullName>
    </submittedName>
</protein>
<feature type="compositionally biased region" description="Acidic residues" evidence="1">
    <location>
        <begin position="142"/>
        <end position="160"/>
    </location>
</feature>
<evidence type="ECO:0000313" key="3">
    <source>
        <dbReference type="Proteomes" id="UP000746612"/>
    </source>
</evidence>
<accession>A0A9N8NFR2</accession>